<evidence type="ECO:0008006" key="3">
    <source>
        <dbReference type="Google" id="ProtNLM"/>
    </source>
</evidence>
<dbReference type="KEGG" id="ruv:EC9_12450"/>
<sequence length="391" mass="43627">MPFLGGSLAFERFDVSGFDAPQFIDEHIEILDSHRAGQTQTSSTENIHVGFLGGSHLFDPDFDISKNVINDALHCGVRIDTNQIPAAIRNAWLQMELTALSKDNSSGVPTKAQRKEAKEAVEQRCEVEAATGKYRKMQQFSILWDQRHSMLYFGGSTGTASGHCADLLERTFEIELRHVSAGTIALQWGRDNKQLADVEDLVPACFVPNHHHGDIAWTSEHSQAPDFLGNEFMLWLWWTLENETDTFELPDESEVTVMLNKTLTLECPAGESGKEVISAEAPTRLPEAMQAVRCGKLPRKTGMTVVRDGQQFDLVLQAETFAISGAKIHVDEDMEFGVEDRIDAIRTLSETIDLMFHVFCARRVSSAWSKDLGEIVNWLGTSEQRDQKSAA</sequence>
<dbReference type="Proteomes" id="UP000319557">
    <property type="component" value="Chromosome"/>
</dbReference>
<accession>A0A517LWS8</accession>
<keyword evidence="2" id="KW-1185">Reference proteome</keyword>
<name>A0A517LWS8_9BACT</name>
<gene>
    <name evidence="1" type="ORF">EC9_12450</name>
</gene>
<evidence type="ECO:0000313" key="2">
    <source>
        <dbReference type="Proteomes" id="UP000319557"/>
    </source>
</evidence>
<proteinExistence type="predicted"/>
<dbReference type="OrthoDB" id="9793997at2"/>
<protein>
    <recommendedName>
        <fullName evidence="3">Recombination-associated protein RdgC</fullName>
    </recommendedName>
</protein>
<dbReference type="EMBL" id="CP036261">
    <property type="protein sequence ID" value="QDS87069.1"/>
    <property type="molecule type" value="Genomic_DNA"/>
</dbReference>
<dbReference type="RefSeq" id="WP_145343213.1">
    <property type="nucleotide sequence ID" value="NZ_CP036261.1"/>
</dbReference>
<evidence type="ECO:0000313" key="1">
    <source>
        <dbReference type="EMBL" id="QDS87069.1"/>
    </source>
</evidence>
<dbReference type="AlphaFoldDB" id="A0A517LWS8"/>
<reference evidence="1 2" key="1">
    <citation type="submission" date="2019-02" db="EMBL/GenBank/DDBJ databases">
        <title>Deep-cultivation of Planctomycetes and their phenomic and genomic characterization uncovers novel biology.</title>
        <authorList>
            <person name="Wiegand S."/>
            <person name="Jogler M."/>
            <person name="Boedeker C."/>
            <person name="Pinto D."/>
            <person name="Vollmers J."/>
            <person name="Rivas-Marin E."/>
            <person name="Kohn T."/>
            <person name="Peeters S.H."/>
            <person name="Heuer A."/>
            <person name="Rast P."/>
            <person name="Oberbeckmann S."/>
            <person name="Bunk B."/>
            <person name="Jeske O."/>
            <person name="Meyerdierks A."/>
            <person name="Storesund J.E."/>
            <person name="Kallscheuer N."/>
            <person name="Luecker S."/>
            <person name="Lage O.M."/>
            <person name="Pohl T."/>
            <person name="Merkel B.J."/>
            <person name="Hornburger P."/>
            <person name="Mueller R.-W."/>
            <person name="Bruemmer F."/>
            <person name="Labrenz M."/>
            <person name="Spormann A.M."/>
            <person name="Op den Camp H."/>
            <person name="Overmann J."/>
            <person name="Amann R."/>
            <person name="Jetten M.S.M."/>
            <person name="Mascher T."/>
            <person name="Medema M.H."/>
            <person name="Devos D.P."/>
            <person name="Kaster A.-K."/>
            <person name="Ovreas L."/>
            <person name="Rohde M."/>
            <person name="Galperin M.Y."/>
            <person name="Jogler C."/>
        </authorList>
    </citation>
    <scope>NUCLEOTIDE SEQUENCE [LARGE SCALE GENOMIC DNA]</scope>
    <source>
        <strain evidence="1 2">EC9</strain>
    </source>
</reference>
<organism evidence="1 2">
    <name type="scientific">Rosistilla ulvae</name>
    <dbReference type="NCBI Taxonomy" id="1930277"/>
    <lineage>
        <taxon>Bacteria</taxon>
        <taxon>Pseudomonadati</taxon>
        <taxon>Planctomycetota</taxon>
        <taxon>Planctomycetia</taxon>
        <taxon>Pirellulales</taxon>
        <taxon>Pirellulaceae</taxon>
        <taxon>Rosistilla</taxon>
    </lineage>
</organism>